<dbReference type="EMBL" id="KQ978990">
    <property type="protein sequence ID" value="KYN26713.1"/>
    <property type="molecule type" value="Genomic_DNA"/>
</dbReference>
<keyword evidence="3" id="KW-1185">Reference proteome</keyword>
<organism evidence="2 3">
    <name type="scientific">Trachymyrmex cornetzi</name>
    <dbReference type="NCBI Taxonomy" id="471704"/>
    <lineage>
        <taxon>Eukaryota</taxon>
        <taxon>Metazoa</taxon>
        <taxon>Ecdysozoa</taxon>
        <taxon>Arthropoda</taxon>
        <taxon>Hexapoda</taxon>
        <taxon>Insecta</taxon>
        <taxon>Pterygota</taxon>
        <taxon>Neoptera</taxon>
        <taxon>Endopterygota</taxon>
        <taxon>Hymenoptera</taxon>
        <taxon>Apocrita</taxon>
        <taxon>Aculeata</taxon>
        <taxon>Formicoidea</taxon>
        <taxon>Formicidae</taxon>
        <taxon>Myrmicinae</taxon>
        <taxon>Trachymyrmex</taxon>
    </lineage>
</organism>
<dbReference type="AlphaFoldDB" id="A0A151JME4"/>
<proteinExistence type="predicted"/>
<feature type="compositionally biased region" description="Basic and acidic residues" evidence="1">
    <location>
        <begin position="60"/>
        <end position="85"/>
    </location>
</feature>
<dbReference type="Proteomes" id="UP000078492">
    <property type="component" value="Unassembled WGS sequence"/>
</dbReference>
<evidence type="ECO:0000256" key="1">
    <source>
        <dbReference type="SAM" id="MobiDB-lite"/>
    </source>
</evidence>
<evidence type="ECO:0000313" key="3">
    <source>
        <dbReference type="Proteomes" id="UP000078492"/>
    </source>
</evidence>
<evidence type="ECO:0000313" key="2">
    <source>
        <dbReference type="EMBL" id="KYN26713.1"/>
    </source>
</evidence>
<gene>
    <name evidence="2" type="ORF">ALC57_03910</name>
</gene>
<reference evidence="2 3" key="1">
    <citation type="submission" date="2015-09" db="EMBL/GenBank/DDBJ databases">
        <title>Trachymyrmex cornetzi WGS genome.</title>
        <authorList>
            <person name="Nygaard S."/>
            <person name="Hu H."/>
            <person name="Boomsma J."/>
            <person name="Zhang G."/>
        </authorList>
    </citation>
    <scope>NUCLEOTIDE SEQUENCE [LARGE SCALE GENOMIC DNA]</scope>
    <source>
        <strain evidence="2">Tcor2-1</strain>
        <tissue evidence="2">Whole body</tissue>
    </source>
</reference>
<protein>
    <submittedName>
        <fullName evidence="2">Uncharacterized protein</fullName>
    </submittedName>
</protein>
<feature type="region of interest" description="Disordered" evidence="1">
    <location>
        <begin position="56"/>
        <end position="103"/>
    </location>
</feature>
<sequence>MLHLVLLHHVMAYTRSSVKDDWSLEPIKTILYKAESFSDAKQKLKKAEYLTDVDSSYNTDEGKKQRRENAKIHFSNDNDDEQIREKNKKKPKKTNLPSLPEPPVIITHSSEADISNKCAITATHSKASNISNKYEITAMHSKVNVSNDSSVMDTKSSSENHQKQDVILSSNNENSKKKYIFLCIINYLNKISH</sequence>
<name>A0A151JME4_9HYME</name>
<accession>A0A151JME4</accession>